<name>A5UN26_METS3</name>
<feature type="domain" description="Right handed beta helix" evidence="6">
    <location>
        <begin position="221"/>
        <end position="368"/>
    </location>
</feature>
<gene>
    <name evidence="7" type="ordered locus">Msm_1399</name>
</gene>
<protein>
    <submittedName>
        <fullName evidence="7">Adhesin-like protein</fullName>
    </submittedName>
</protein>
<evidence type="ECO:0000256" key="1">
    <source>
        <dbReference type="ARBA" id="ARBA00004906"/>
    </source>
</evidence>
<dbReference type="EnsemblBacteria" id="ABQ87604">
    <property type="protein sequence ID" value="ABQ87604"/>
    <property type="gene ID" value="Msm_1399"/>
</dbReference>
<sequence length="649" mass="69743">MNNLKGGENIVKKVFFISILIFFLAINIVAAEDSDNATADAYDKSQVENVVLQNIEIDNVRLNTSDVSVFSKGEFYNATLTYDDGTPVFNKTITFDVNGVKYNKVTNNQGIASLSIRLNQGTYVISTSFTDSYDRILTHYNYVYVSDVKGTVIPEGLSNIEIQKILDSANAGDNIIFAGKNYENISLTISKNPVNIYSSVKSTLNGNSKSPVFTIESSKAAGTVIYNLIIQNGSEGILLKGTNNITVLNNDITKNSRGISVIGTDKSNIIGNLISNSKSFGIYLKDSTNTLIYSNCITKGGNGIYFDNGVKYTTIEHNQISYNKGYGINLHGSGPYTNITDNNVSNNDYGINIDCKGDSELYITNNAIHNNDVGLNIGENYVRSDEEGLTGVGYNFIGLNNEFNIAAKENDNYPAFKMGPVLTDGNDEPFIKICNKIKTEFLSFDVKQIDKGSILVSVDSKITTAIPWKVSVNNGGNWGYMEINNGNGILHVNNGDGIVKFGYYGSSGQETYKLSDYEAYIKPNYPVPPSNPTNQNTNGNGTSSNTQQGQSSATTSGGSNDGSLSVAGANSVSASSAQCSASASDSGSSDGASSSASASSSQSVAKVIDIDEEVVRIAGISILILLIIAVIALYYRNDIKSMIEKKNGK</sequence>
<dbReference type="InterPro" id="IPR006626">
    <property type="entry name" value="PbH1"/>
</dbReference>
<keyword evidence="5" id="KW-1133">Transmembrane helix</keyword>
<evidence type="ECO:0000256" key="2">
    <source>
        <dbReference type="ARBA" id="ARBA00022737"/>
    </source>
</evidence>
<dbReference type="AlphaFoldDB" id="A5UN26"/>
<dbReference type="KEGG" id="msi:Msm_1399"/>
<evidence type="ECO:0000256" key="5">
    <source>
        <dbReference type="SAM" id="Phobius"/>
    </source>
</evidence>
<feature type="region of interest" description="Disordered" evidence="4">
    <location>
        <begin position="523"/>
        <end position="567"/>
    </location>
</feature>
<accession>A5UN26</accession>
<dbReference type="Gene3D" id="2.160.20.10">
    <property type="entry name" value="Single-stranded right-handed beta-helix, Pectin lyase-like"/>
    <property type="match status" value="1"/>
</dbReference>
<evidence type="ECO:0000313" key="8">
    <source>
        <dbReference type="Proteomes" id="UP000001992"/>
    </source>
</evidence>
<keyword evidence="5" id="KW-0472">Membrane</keyword>
<dbReference type="PATRIC" id="fig|420247.28.peg.1393"/>
<keyword evidence="5" id="KW-0812">Transmembrane</keyword>
<dbReference type="InterPro" id="IPR012334">
    <property type="entry name" value="Pectin_lyas_fold"/>
</dbReference>
<dbReference type="Proteomes" id="UP000001992">
    <property type="component" value="Chromosome"/>
</dbReference>
<dbReference type="STRING" id="420247.Msm_1399"/>
<dbReference type="NCBIfam" id="TIGR03804">
    <property type="entry name" value="para_beta_helix"/>
    <property type="match status" value="2"/>
</dbReference>
<dbReference type="InterPro" id="IPR051550">
    <property type="entry name" value="SCF-Subunits/Alg-Epimerases"/>
</dbReference>
<dbReference type="Pfam" id="PF13229">
    <property type="entry name" value="Beta_helix"/>
    <property type="match status" value="1"/>
</dbReference>
<evidence type="ECO:0000256" key="4">
    <source>
        <dbReference type="SAM" id="MobiDB-lite"/>
    </source>
</evidence>
<evidence type="ECO:0000256" key="3">
    <source>
        <dbReference type="ARBA" id="ARBA00022786"/>
    </source>
</evidence>
<keyword evidence="3" id="KW-0833">Ubl conjugation pathway</keyword>
<dbReference type="BioCyc" id="MSMI420247:GHWZ-1436-MONOMER"/>
<keyword evidence="8" id="KW-1185">Reference proteome</keyword>
<evidence type="ECO:0000313" key="7">
    <source>
        <dbReference type="EMBL" id="ABQ87604.1"/>
    </source>
</evidence>
<evidence type="ECO:0000259" key="6">
    <source>
        <dbReference type="Pfam" id="PF13229"/>
    </source>
</evidence>
<comment type="pathway">
    <text evidence="1">Protein modification; protein ubiquitination.</text>
</comment>
<dbReference type="HOGENOM" id="CLU_421899_0_0_2"/>
<reference evidence="7 8" key="1">
    <citation type="journal article" date="2007" name="Proc. Natl. Acad. Sci. U.S.A.">
        <title>Genomic and metabolic adaptations of Methanobrevibacter smithii to the human gut.</title>
        <authorList>
            <person name="Samuel B.S."/>
            <person name="Hansen E.E."/>
            <person name="Manchester J.K."/>
            <person name="Coutinho P.M."/>
            <person name="Henrissat B."/>
            <person name="Fulton R."/>
            <person name="Latreille P."/>
            <person name="Kim K."/>
            <person name="Wilson R.K."/>
            <person name="Gordon J.I."/>
        </authorList>
    </citation>
    <scope>NUCLEOTIDE SEQUENCE [LARGE SCALE GENOMIC DNA]</scope>
    <source>
        <strain evidence="8">ATCC 35061 / DSM 861 / OCM 144 / PS</strain>
    </source>
</reference>
<keyword evidence="2" id="KW-0677">Repeat</keyword>
<dbReference type="EMBL" id="CP000678">
    <property type="protein sequence ID" value="ABQ87604.1"/>
    <property type="molecule type" value="Genomic_DNA"/>
</dbReference>
<dbReference type="InterPro" id="IPR022441">
    <property type="entry name" value="Para_beta_helix_rpt-2"/>
</dbReference>
<dbReference type="PANTHER" id="PTHR22990:SF15">
    <property type="entry name" value="F-BOX ONLY PROTEIN 10"/>
    <property type="match status" value="1"/>
</dbReference>
<proteinExistence type="predicted"/>
<dbReference type="SMART" id="SM00710">
    <property type="entry name" value="PbH1"/>
    <property type="match status" value="8"/>
</dbReference>
<dbReference type="SUPFAM" id="SSF51126">
    <property type="entry name" value="Pectin lyase-like"/>
    <property type="match status" value="1"/>
</dbReference>
<organism evidence="7 8">
    <name type="scientific">Methanobrevibacter smithii (strain ATCC 35061 / DSM 861 / OCM 144 / PS)</name>
    <dbReference type="NCBI Taxonomy" id="420247"/>
    <lineage>
        <taxon>Archaea</taxon>
        <taxon>Methanobacteriati</taxon>
        <taxon>Methanobacteriota</taxon>
        <taxon>Methanomada group</taxon>
        <taxon>Methanobacteria</taxon>
        <taxon>Methanobacteriales</taxon>
        <taxon>Methanobacteriaceae</taxon>
        <taxon>Methanobrevibacter</taxon>
    </lineage>
</organism>
<dbReference type="eggNOG" id="arCOG02498">
    <property type="taxonomic scope" value="Archaea"/>
</dbReference>
<dbReference type="PANTHER" id="PTHR22990">
    <property type="entry name" value="F-BOX ONLY PROTEIN"/>
    <property type="match status" value="1"/>
</dbReference>
<dbReference type="InterPro" id="IPR011050">
    <property type="entry name" value="Pectin_lyase_fold/virulence"/>
</dbReference>
<dbReference type="InterPro" id="IPR039448">
    <property type="entry name" value="Beta_helix"/>
</dbReference>
<feature type="transmembrane region" description="Helical" evidence="5">
    <location>
        <begin position="614"/>
        <end position="635"/>
    </location>
</feature>
<feature type="compositionally biased region" description="Low complexity" evidence="4">
    <location>
        <begin position="533"/>
        <end position="567"/>
    </location>
</feature>